<dbReference type="GO" id="GO:0016705">
    <property type="term" value="F:oxidoreductase activity, acting on paired donors, with incorporation or reduction of molecular oxygen"/>
    <property type="evidence" value="ECO:0007669"/>
    <property type="project" value="InterPro"/>
</dbReference>
<evidence type="ECO:0000313" key="16">
    <source>
        <dbReference type="Proteomes" id="UP000504634"/>
    </source>
</evidence>
<reference evidence="17" key="1">
    <citation type="submission" date="2025-08" db="UniProtKB">
        <authorList>
            <consortium name="RefSeq"/>
        </authorList>
    </citation>
    <scope>IDENTIFICATION</scope>
    <source>
        <strain evidence="17">11010-0011.00</strain>
        <tissue evidence="17">Whole body</tissue>
    </source>
</reference>
<keyword evidence="7 14" id="KW-0479">Metal-binding</keyword>
<dbReference type="InterPro" id="IPR017972">
    <property type="entry name" value="Cyt_P450_CS"/>
</dbReference>
<comment type="cofactor">
    <cofactor evidence="1 14">
        <name>heme</name>
        <dbReference type="ChEBI" id="CHEBI:30413"/>
    </cofactor>
</comment>
<dbReference type="Pfam" id="PF00067">
    <property type="entry name" value="p450"/>
    <property type="match status" value="1"/>
</dbReference>
<evidence type="ECO:0000256" key="4">
    <source>
        <dbReference type="ARBA" id="ARBA00004406"/>
    </source>
</evidence>
<evidence type="ECO:0000313" key="17">
    <source>
        <dbReference type="RefSeq" id="XP_030371710.1"/>
    </source>
</evidence>
<keyword evidence="12 15" id="KW-0503">Monooxygenase</keyword>
<keyword evidence="16" id="KW-1185">Reference proteome</keyword>
<evidence type="ECO:0000256" key="8">
    <source>
        <dbReference type="ARBA" id="ARBA00022824"/>
    </source>
</evidence>
<dbReference type="InterPro" id="IPR050476">
    <property type="entry name" value="Insect_CytP450_Detox"/>
</dbReference>
<keyword evidence="11 14" id="KW-0408">Iron</keyword>
<evidence type="ECO:0000256" key="3">
    <source>
        <dbReference type="ARBA" id="ARBA00004174"/>
    </source>
</evidence>
<keyword evidence="13" id="KW-0472">Membrane</keyword>
<evidence type="ECO:0000256" key="15">
    <source>
        <dbReference type="RuleBase" id="RU000461"/>
    </source>
</evidence>
<accession>A0A6J2T8T8</accession>
<dbReference type="SUPFAM" id="SSF48264">
    <property type="entry name" value="Cytochrome P450"/>
    <property type="match status" value="1"/>
</dbReference>
<comment type="similarity">
    <text evidence="5 15">Belongs to the cytochrome P450 family.</text>
</comment>
<dbReference type="GO" id="GO:0004497">
    <property type="term" value="F:monooxygenase activity"/>
    <property type="evidence" value="ECO:0007669"/>
    <property type="project" value="UniProtKB-KW"/>
</dbReference>
<proteinExistence type="inferred from homology"/>
<organism evidence="16 17">
    <name type="scientific">Drosophila lebanonensis</name>
    <name type="common">Fruit fly</name>
    <name type="synonym">Scaptodrosophila lebanonensis</name>
    <dbReference type="NCBI Taxonomy" id="7225"/>
    <lineage>
        <taxon>Eukaryota</taxon>
        <taxon>Metazoa</taxon>
        <taxon>Ecdysozoa</taxon>
        <taxon>Arthropoda</taxon>
        <taxon>Hexapoda</taxon>
        <taxon>Insecta</taxon>
        <taxon>Pterygota</taxon>
        <taxon>Neoptera</taxon>
        <taxon>Endopterygota</taxon>
        <taxon>Diptera</taxon>
        <taxon>Brachycera</taxon>
        <taxon>Muscomorpha</taxon>
        <taxon>Ephydroidea</taxon>
        <taxon>Drosophilidae</taxon>
        <taxon>Scaptodrosophila</taxon>
    </lineage>
</organism>
<evidence type="ECO:0000256" key="1">
    <source>
        <dbReference type="ARBA" id="ARBA00001971"/>
    </source>
</evidence>
<keyword evidence="8" id="KW-0256">Endoplasmic reticulum</keyword>
<evidence type="ECO:0000256" key="5">
    <source>
        <dbReference type="ARBA" id="ARBA00010617"/>
    </source>
</evidence>
<dbReference type="Proteomes" id="UP000504634">
    <property type="component" value="Unplaced"/>
</dbReference>
<evidence type="ECO:0000256" key="14">
    <source>
        <dbReference type="PIRSR" id="PIRSR602401-1"/>
    </source>
</evidence>
<dbReference type="PANTHER" id="PTHR24292">
    <property type="entry name" value="CYTOCHROME P450"/>
    <property type="match status" value="1"/>
</dbReference>
<feature type="binding site" description="axial binding residue" evidence="14">
    <location>
        <position position="456"/>
    </location>
    <ligand>
        <name>heme</name>
        <dbReference type="ChEBI" id="CHEBI:30413"/>
    </ligand>
    <ligandPart>
        <name>Fe</name>
        <dbReference type="ChEBI" id="CHEBI:18248"/>
    </ligandPart>
</feature>
<dbReference type="GeneID" id="115621995"/>
<dbReference type="InterPro" id="IPR036396">
    <property type="entry name" value="Cyt_P450_sf"/>
</dbReference>
<dbReference type="Gene3D" id="1.10.630.10">
    <property type="entry name" value="Cytochrome P450"/>
    <property type="match status" value="1"/>
</dbReference>
<keyword evidence="10 15" id="KW-0560">Oxidoreductase</keyword>
<protein>
    <submittedName>
        <fullName evidence="17">Probable cytochrome P450 9f2</fullName>
    </submittedName>
</protein>
<dbReference type="PRINTS" id="PR00463">
    <property type="entry name" value="EP450I"/>
</dbReference>
<gene>
    <name evidence="17" type="primary">LOC115621995</name>
</gene>
<comment type="function">
    <text evidence="2">May be involved in the metabolism of insect hormones and in the breakdown of synthetic insecticides.</text>
</comment>
<dbReference type="FunFam" id="1.10.630.10:FF:000042">
    <property type="entry name" value="Cytochrome P450"/>
    <property type="match status" value="1"/>
</dbReference>
<sequence length="512" mass="59925">MLLEFLALFGVAVFLLYRWATQHYSHFKDRGIPYNEPWPFVGSMSDMFLRRKSMFDVVIDLYNQGQGKLYGIFEQRKPLLMIRDPELIKQITIKDFDHFINHRDVFGSGDENDTDNLFSSSLFSMRDGRWKDMRTTLSPAFTGSKMRQMFQLMNQVAQEAVEGLKNEPMVDNELELDLKDYCTRFTNDIIASTAFGLQVNSFKERENTFYMMGKKLTNFTAWQNFKFLLFTSCKRIMKLLKMTLFDKQTTEYFMRLVLDSMKYRQEHHIIRPDMINMLMESRGMLPSDKPKPLHNREWSDVDIVAQCFVFFFAGFETSAVLMAFTAHELMENEDVQDRLYEEVSQVDSDLEGKELTYEALMGMKYMDQVVSEVLRKWPAAIAIDRECNKDITYEVDGKTIEIKKGEGVWLPTCGIHRDPKYYENPSKFDPDRFSEENKDKIQPFTYFPFGVGQRNCIGSRFALLEAKSVIFHLLRDFRFAAAKKSTVPLVLSASGFQLKPKTGFWLKLIPRN</sequence>
<evidence type="ECO:0000256" key="11">
    <source>
        <dbReference type="ARBA" id="ARBA00023004"/>
    </source>
</evidence>
<evidence type="ECO:0000256" key="10">
    <source>
        <dbReference type="ARBA" id="ARBA00023002"/>
    </source>
</evidence>
<evidence type="ECO:0000256" key="9">
    <source>
        <dbReference type="ARBA" id="ARBA00022848"/>
    </source>
</evidence>
<dbReference type="PANTHER" id="PTHR24292:SF54">
    <property type="entry name" value="CYP9F3-RELATED"/>
    <property type="match status" value="1"/>
</dbReference>
<dbReference type="AlphaFoldDB" id="A0A6J2T8T8"/>
<dbReference type="InterPro" id="IPR001128">
    <property type="entry name" value="Cyt_P450"/>
</dbReference>
<dbReference type="GO" id="GO:0005789">
    <property type="term" value="C:endoplasmic reticulum membrane"/>
    <property type="evidence" value="ECO:0007669"/>
    <property type="project" value="UniProtKB-SubCell"/>
</dbReference>
<keyword evidence="6 14" id="KW-0349">Heme</keyword>
<dbReference type="GO" id="GO:0020037">
    <property type="term" value="F:heme binding"/>
    <property type="evidence" value="ECO:0007669"/>
    <property type="project" value="InterPro"/>
</dbReference>
<evidence type="ECO:0000256" key="2">
    <source>
        <dbReference type="ARBA" id="ARBA00003690"/>
    </source>
</evidence>
<name>A0A6J2T8T8_DROLE</name>
<evidence type="ECO:0000256" key="6">
    <source>
        <dbReference type="ARBA" id="ARBA00022617"/>
    </source>
</evidence>
<dbReference type="RefSeq" id="XP_030371710.1">
    <property type="nucleotide sequence ID" value="XM_030515850.1"/>
</dbReference>
<evidence type="ECO:0000256" key="13">
    <source>
        <dbReference type="ARBA" id="ARBA00023136"/>
    </source>
</evidence>
<keyword evidence="9" id="KW-0492">Microsome</keyword>
<evidence type="ECO:0000256" key="7">
    <source>
        <dbReference type="ARBA" id="ARBA00022723"/>
    </source>
</evidence>
<dbReference type="PRINTS" id="PR00385">
    <property type="entry name" value="P450"/>
</dbReference>
<dbReference type="InterPro" id="IPR002401">
    <property type="entry name" value="Cyt_P450_E_grp-I"/>
</dbReference>
<dbReference type="OrthoDB" id="2789670at2759"/>
<evidence type="ECO:0000256" key="12">
    <source>
        <dbReference type="ARBA" id="ARBA00023033"/>
    </source>
</evidence>
<dbReference type="GO" id="GO:0005506">
    <property type="term" value="F:iron ion binding"/>
    <property type="evidence" value="ECO:0007669"/>
    <property type="project" value="InterPro"/>
</dbReference>
<dbReference type="PROSITE" id="PS00086">
    <property type="entry name" value="CYTOCHROME_P450"/>
    <property type="match status" value="1"/>
</dbReference>
<comment type="subcellular location">
    <subcellularLocation>
        <location evidence="4">Endoplasmic reticulum membrane</location>
        <topology evidence="4">Peripheral membrane protein</topology>
    </subcellularLocation>
    <subcellularLocation>
        <location evidence="3">Microsome membrane</location>
        <topology evidence="3">Peripheral membrane protein</topology>
    </subcellularLocation>
</comment>
<dbReference type="CDD" id="cd11056">
    <property type="entry name" value="CYP6-like"/>
    <property type="match status" value="1"/>
</dbReference>